<keyword evidence="6" id="KW-0408">Iron</keyword>
<keyword evidence="10" id="KW-1185">Reference proteome</keyword>
<evidence type="ECO:0000256" key="1">
    <source>
        <dbReference type="ARBA" id="ARBA00004370"/>
    </source>
</evidence>
<dbReference type="GO" id="GO:0046872">
    <property type="term" value="F:metal ion binding"/>
    <property type="evidence" value="ECO:0007669"/>
    <property type="project" value="UniProtKB-KW"/>
</dbReference>
<feature type="transmembrane region" description="Helical" evidence="8">
    <location>
        <begin position="198"/>
        <end position="222"/>
    </location>
</feature>
<dbReference type="EMBL" id="CP011125">
    <property type="protein sequence ID" value="AKF05543.1"/>
    <property type="molecule type" value="Genomic_DNA"/>
</dbReference>
<keyword evidence="2" id="KW-0349">Heme</keyword>
<dbReference type="STRING" id="927083.DB32_002692"/>
<evidence type="ECO:0000256" key="2">
    <source>
        <dbReference type="ARBA" id="ARBA00022617"/>
    </source>
</evidence>
<evidence type="ECO:0000256" key="7">
    <source>
        <dbReference type="ARBA" id="ARBA00023136"/>
    </source>
</evidence>
<dbReference type="InterPro" id="IPR034804">
    <property type="entry name" value="SQR/QFR_C/D"/>
</dbReference>
<dbReference type="OrthoDB" id="9802842at2"/>
<evidence type="ECO:0000256" key="6">
    <source>
        <dbReference type="ARBA" id="ARBA00023004"/>
    </source>
</evidence>
<dbReference type="KEGG" id="samy:DB32_002692"/>
<keyword evidence="4" id="KW-0479">Metal-binding</keyword>
<evidence type="ECO:0000256" key="5">
    <source>
        <dbReference type="ARBA" id="ARBA00022989"/>
    </source>
</evidence>
<accession>A0A0F6W250</accession>
<feature type="transmembrane region" description="Helical" evidence="8">
    <location>
        <begin position="20"/>
        <end position="44"/>
    </location>
</feature>
<reference evidence="9 10" key="1">
    <citation type="submission" date="2015-03" db="EMBL/GenBank/DDBJ databases">
        <title>Genome assembly of Sandaracinus amylolyticus DSM 53668.</title>
        <authorList>
            <person name="Sharma G."/>
            <person name="Subramanian S."/>
        </authorList>
    </citation>
    <scope>NUCLEOTIDE SEQUENCE [LARGE SCALE GENOMIC DNA]</scope>
    <source>
        <strain evidence="9 10">DSM 53668</strain>
    </source>
</reference>
<keyword evidence="5 8" id="KW-1133">Transmembrane helix</keyword>
<keyword evidence="7 8" id="KW-0472">Membrane</keyword>
<dbReference type="AlphaFoldDB" id="A0A0F6W250"/>
<dbReference type="CDD" id="cd03498">
    <property type="entry name" value="SQR_TypeB_2_TM"/>
    <property type="match status" value="1"/>
</dbReference>
<dbReference type="SUPFAM" id="SSF81343">
    <property type="entry name" value="Fumarate reductase respiratory complex transmembrane subunits"/>
    <property type="match status" value="1"/>
</dbReference>
<evidence type="ECO:0000313" key="9">
    <source>
        <dbReference type="EMBL" id="AKF05543.1"/>
    </source>
</evidence>
<feature type="transmembrane region" description="Helical" evidence="8">
    <location>
        <begin position="158"/>
        <end position="177"/>
    </location>
</feature>
<gene>
    <name evidence="9" type="ORF">DB32_002692</name>
</gene>
<dbReference type="RefSeq" id="WP_053232776.1">
    <property type="nucleotide sequence ID" value="NZ_CP011125.1"/>
</dbReference>
<dbReference type="GO" id="GO:0016020">
    <property type="term" value="C:membrane"/>
    <property type="evidence" value="ECO:0007669"/>
    <property type="project" value="UniProtKB-SubCell"/>
</dbReference>
<dbReference type="InterPro" id="IPR000701">
    <property type="entry name" value="SuccDH_FuR_B_TM-su"/>
</dbReference>
<feature type="transmembrane region" description="Helical" evidence="8">
    <location>
        <begin position="64"/>
        <end position="85"/>
    </location>
</feature>
<proteinExistence type="predicted"/>
<dbReference type="InterPro" id="IPR011138">
    <property type="entry name" value="Cytochrome_b-558"/>
</dbReference>
<name>A0A0F6W250_9BACT</name>
<protein>
    <submittedName>
        <fullName evidence="9">Succinate dehydrogenase cytochrome b subunit</fullName>
    </submittedName>
</protein>
<dbReference type="Pfam" id="PF01127">
    <property type="entry name" value="Sdh_cyt"/>
    <property type="match status" value="1"/>
</dbReference>
<comment type="subcellular location">
    <subcellularLocation>
        <location evidence="1">Membrane</location>
    </subcellularLocation>
</comment>
<evidence type="ECO:0000313" key="10">
    <source>
        <dbReference type="Proteomes" id="UP000034883"/>
    </source>
</evidence>
<organism evidence="9 10">
    <name type="scientific">Sandaracinus amylolyticus</name>
    <dbReference type="NCBI Taxonomy" id="927083"/>
    <lineage>
        <taxon>Bacteria</taxon>
        <taxon>Pseudomonadati</taxon>
        <taxon>Myxococcota</taxon>
        <taxon>Polyangia</taxon>
        <taxon>Polyangiales</taxon>
        <taxon>Sandaracinaceae</taxon>
        <taxon>Sandaracinus</taxon>
    </lineage>
</organism>
<sequence>MQAVSLRARSLSTSLFLKTLLALSGAGWFFFLINHLYSNLHMFLGRDSFNAYYDALKESPAMLWGIRGVLIAGIVVHVGTSIVITRRSLESRPQRYHVKKDVVTSYAARTMRWTGPLVGLYLVYHILHLTVGAAMPAGLAHDPHDYYGNVVRSFQVPWVAAFYVIANGALTVHLAHGASSLFQTLGLVDPQVDKTRNVVAIALAVLVCAGFASMPIAVWAGVLVP</sequence>
<evidence type="ECO:0000256" key="4">
    <source>
        <dbReference type="ARBA" id="ARBA00022723"/>
    </source>
</evidence>
<feature type="transmembrane region" description="Helical" evidence="8">
    <location>
        <begin position="118"/>
        <end position="138"/>
    </location>
</feature>
<dbReference type="Proteomes" id="UP000034883">
    <property type="component" value="Chromosome"/>
</dbReference>
<evidence type="ECO:0000256" key="3">
    <source>
        <dbReference type="ARBA" id="ARBA00022692"/>
    </source>
</evidence>
<evidence type="ECO:0000256" key="8">
    <source>
        <dbReference type="SAM" id="Phobius"/>
    </source>
</evidence>
<keyword evidence="3 8" id="KW-0812">Transmembrane</keyword>
<dbReference type="NCBIfam" id="TIGR02046">
    <property type="entry name" value="sdhC_b558_fam"/>
    <property type="match status" value="1"/>
</dbReference>
<dbReference type="Gene3D" id="1.20.1300.10">
    <property type="entry name" value="Fumarate reductase/succinate dehydrogenase, transmembrane subunit"/>
    <property type="match status" value="1"/>
</dbReference>